<dbReference type="Proteomes" id="UP001381693">
    <property type="component" value="Unassembled WGS sequence"/>
</dbReference>
<feature type="compositionally biased region" description="Basic and acidic residues" evidence="1">
    <location>
        <begin position="163"/>
        <end position="175"/>
    </location>
</feature>
<reference evidence="2 3" key="1">
    <citation type="submission" date="2023-11" db="EMBL/GenBank/DDBJ databases">
        <title>Halocaridina rubra genome assembly.</title>
        <authorList>
            <person name="Smith C."/>
        </authorList>
    </citation>
    <scope>NUCLEOTIDE SEQUENCE [LARGE SCALE GENOMIC DNA]</scope>
    <source>
        <strain evidence="2">EP-1</strain>
        <tissue evidence="2">Whole</tissue>
    </source>
</reference>
<organism evidence="2 3">
    <name type="scientific">Halocaridina rubra</name>
    <name type="common">Hawaiian red shrimp</name>
    <dbReference type="NCBI Taxonomy" id="373956"/>
    <lineage>
        <taxon>Eukaryota</taxon>
        <taxon>Metazoa</taxon>
        <taxon>Ecdysozoa</taxon>
        <taxon>Arthropoda</taxon>
        <taxon>Crustacea</taxon>
        <taxon>Multicrustacea</taxon>
        <taxon>Malacostraca</taxon>
        <taxon>Eumalacostraca</taxon>
        <taxon>Eucarida</taxon>
        <taxon>Decapoda</taxon>
        <taxon>Pleocyemata</taxon>
        <taxon>Caridea</taxon>
        <taxon>Atyoidea</taxon>
        <taxon>Atyidae</taxon>
        <taxon>Halocaridina</taxon>
    </lineage>
</organism>
<name>A0AAN8WSG3_HALRR</name>
<evidence type="ECO:0000313" key="3">
    <source>
        <dbReference type="Proteomes" id="UP001381693"/>
    </source>
</evidence>
<evidence type="ECO:0008006" key="4">
    <source>
        <dbReference type="Google" id="ProtNLM"/>
    </source>
</evidence>
<dbReference type="EMBL" id="JAXCGZ010014409">
    <property type="protein sequence ID" value="KAK7071506.1"/>
    <property type="molecule type" value="Genomic_DNA"/>
</dbReference>
<sequence>MVRVHQPPGGQTHLNEDLPPEPLNVRVQQPPGGKTHFDDEVMPQQPNVRVLKPPGGDSSIFFGEEDKVAHANPKASPQQQQPPQESPMNGTQEKPAEKAETNGTITPPQTPKDNANATKENNTSATTNGTIMNGTLTNGTNGTHTSGSSTPSSSRLDTQSRLFGDEPRHEMTSRRVRDHHRSNIFSDDKASIPKPVYRRPWTRRDPVTGVGVVCWDLHAPRFAPIKRKGNTSNHSLCAFSIKSIQNSFSVNNR</sequence>
<dbReference type="AlphaFoldDB" id="A0AAN8WSG3"/>
<protein>
    <recommendedName>
        <fullName evidence="4">Microtubule-associated protein Jupiter</fullName>
    </recommendedName>
</protein>
<feature type="region of interest" description="Disordered" evidence="1">
    <location>
        <begin position="1"/>
        <end position="176"/>
    </location>
</feature>
<comment type="caution">
    <text evidence="2">The sequence shown here is derived from an EMBL/GenBank/DDBJ whole genome shotgun (WGS) entry which is preliminary data.</text>
</comment>
<proteinExistence type="predicted"/>
<feature type="compositionally biased region" description="Polar residues" evidence="1">
    <location>
        <begin position="101"/>
        <end position="125"/>
    </location>
</feature>
<evidence type="ECO:0000313" key="2">
    <source>
        <dbReference type="EMBL" id="KAK7071506.1"/>
    </source>
</evidence>
<feature type="compositionally biased region" description="Low complexity" evidence="1">
    <location>
        <begin position="126"/>
        <end position="154"/>
    </location>
</feature>
<gene>
    <name evidence="2" type="ORF">SK128_020884</name>
</gene>
<accession>A0AAN8WSG3</accession>
<keyword evidence="3" id="KW-1185">Reference proteome</keyword>
<evidence type="ECO:0000256" key="1">
    <source>
        <dbReference type="SAM" id="MobiDB-lite"/>
    </source>
</evidence>